<dbReference type="NCBIfam" id="TIGR04183">
    <property type="entry name" value="Por_Secre_tail"/>
    <property type="match status" value="1"/>
</dbReference>
<feature type="domain" description="Secretion system C-terminal sorting" evidence="1">
    <location>
        <begin position="190"/>
        <end position="256"/>
    </location>
</feature>
<dbReference type="InterPro" id="IPR026444">
    <property type="entry name" value="Secre_tail"/>
</dbReference>
<evidence type="ECO:0000259" key="1">
    <source>
        <dbReference type="Pfam" id="PF18962"/>
    </source>
</evidence>
<dbReference type="AlphaFoldDB" id="A0A644TVA9"/>
<evidence type="ECO:0000313" key="2">
    <source>
        <dbReference type="EMBL" id="MPL70132.1"/>
    </source>
</evidence>
<sequence length="258" mass="28574">MKKTLLALCALCMTVLTQGQIVYTNLATPVEIGTDYPEELGYEINLLGGNPEFYIQNYGAFEAPSYVACFEGGSGIVVNTNEEILLLTQNTVISNTSNFYTCTIYGAIFPIIHAPDYTAWVGQTGYLGFQFKNGTNTHYGWMKLKVTTTPTDPTITVYSYAYNSTPNQQILAGQTTLGLEDINNVENIKVYPTLCSNSINIEGAKNTESIAIFDILGKKVMEINSKTNQIDVSSLNPNTYFIRINADNKVTQRKFIKQ</sequence>
<dbReference type="Pfam" id="PF18962">
    <property type="entry name" value="Por_Secre_tail"/>
    <property type="match status" value="1"/>
</dbReference>
<organism evidence="2">
    <name type="scientific">bioreactor metagenome</name>
    <dbReference type="NCBI Taxonomy" id="1076179"/>
    <lineage>
        <taxon>unclassified sequences</taxon>
        <taxon>metagenomes</taxon>
        <taxon>ecological metagenomes</taxon>
    </lineage>
</organism>
<name>A0A644TVA9_9ZZZZ</name>
<comment type="caution">
    <text evidence="2">The sequence shown here is derived from an EMBL/GenBank/DDBJ whole genome shotgun (WGS) entry which is preliminary data.</text>
</comment>
<accession>A0A644TVA9</accession>
<gene>
    <name evidence="2" type="ORF">SDC9_15883</name>
</gene>
<proteinExistence type="predicted"/>
<reference evidence="2" key="1">
    <citation type="submission" date="2019-08" db="EMBL/GenBank/DDBJ databases">
        <authorList>
            <person name="Kucharzyk K."/>
            <person name="Murdoch R.W."/>
            <person name="Higgins S."/>
            <person name="Loffler F."/>
        </authorList>
    </citation>
    <scope>NUCLEOTIDE SEQUENCE</scope>
</reference>
<protein>
    <recommendedName>
        <fullName evidence="1">Secretion system C-terminal sorting domain-containing protein</fullName>
    </recommendedName>
</protein>
<dbReference type="EMBL" id="VSSQ01000051">
    <property type="protein sequence ID" value="MPL70132.1"/>
    <property type="molecule type" value="Genomic_DNA"/>
</dbReference>